<keyword evidence="1" id="KW-0472">Membrane</keyword>
<gene>
    <name evidence="2" type="ORF">AK812_SmicGene30679</name>
</gene>
<evidence type="ECO:0000256" key="1">
    <source>
        <dbReference type="SAM" id="Phobius"/>
    </source>
</evidence>
<feature type="transmembrane region" description="Helical" evidence="1">
    <location>
        <begin position="40"/>
        <end position="66"/>
    </location>
</feature>
<organism evidence="2 3">
    <name type="scientific">Symbiodinium microadriaticum</name>
    <name type="common">Dinoflagellate</name>
    <name type="synonym">Zooxanthella microadriatica</name>
    <dbReference type="NCBI Taxonomy" id="2951"/>
    <lineage>
        <taxon>Eukaryota</taxon>
        <taxon>Sar</taxon>
        <taxon>Alveolata</taxon>
        <taxon>Dinophyceae</taxon>
        <taxon>Suessiales</taxon>
        <taxon>Symbiodiniaceae</taxon>
        <taxon>Symbiodinium</taxon>
    </lineage>
</organism>
<accession>A0A1Q9CYN8</accession>
<name>A0A1Q9CYN8_SYMMI</name>
<keyword evidence="1" id="KW-0812">Transmembrane</keyword>
<protein>
    <submittedName>
        <fullName evidence="2">Uncharacterized protein</fullName>
    </submittedName>
</protein>
<proteinExistence type="predicted"/>
<comment type="caution">
    <text evidence="2">The sequence shown here is derived from an EMBL/GenBank/DDBJ whole genome shotgun (WGS) entry which is preliminary data.</text>
</comment>
<dbReference type="EMBL" id="LSRX01000831">
    <property type="protein sequence ID" value="OLP88028.1"/>
    <property type="molecule type" value="Genomic_DNA"/>
</dbReference>
<dbReference type="Proteomes" id="UP000186817">
    <property type="component" value="Unassembled WGS sequence"/>
</dbReference>
<dbReference type="AlphaFoldDB" id="A0A1Q9CYN8"/>
<reference evidence="2 3" key="1">
    <citation type="submission" date="2016-02" db="EMBL/GenBank/DDBJ databases">
        <title>Genome analysis of coral dinoflagellate symbionts highlights evolutionary adaptations to a symbiotic lifestyle.</title>
        <authorList>
            <person name="Aranda M."/>
            <person name="Li Y."/>
            <person name="Liew Y.J."/>
            <person name="Baumgarten S."/>
            <person name="Simakov O."/>
            <person name="Wilson M."/>
            <person name="Piel J."/>
            <person name="Ashoor H."/>
            <person name="Bougouffa S."/>
            <person name="Bajic V.B."/>
            <person name="Ryu T."/>
            <person name="Ravasi T."/>
            <person name="Bayer T."/>
            <person name="Micklem G."/>
            <person name="Kim H."/>
            <person name="Bhak J."/>
            <person name="Lajeunesse T.C."/>
            <person name="Voolstra C.R."/>
        </authorList>
    </citation>
    <scope>NUCLEOTIDE SEQUENCE [LARGE SCALE GENOMIC DNA]</scope>
    <source>
        <strain evidence="2 3">CCMP2467</strain>
    </source>
</reference>
<keyword evidence="3" id="KW-1185">Reference proteome</keyword>
<evidence type="ECO:0000313" key="2">
    <source>
        <dbReference type="EMBL" id="OLP88028.1"/>
    </source>
</evidence>
<evidence type="ECO:0000313" key="3">
    <source>
        <dbReference type="Proteomes" id="UP000186817"/>
    </source>
</evidence>
<sequence>MDSLKGAIELCAAVRALGERAADSACGREQNRSQGLLFMFFLWAVALVQILCALTFGGTLLVKLFVIA</sequence>
<keyword evidence="1" id="KW-1133">Transmembrane helix</keyword>